<gene>
    <name evidence="1" type="ORF">SAMN05444148_0277</name>
</gene>
<keyword evidence="2" id="KW-1185">Reference proteome</keyword>
<name>A0A1M5KB37_9FLAO</name>
<dbReference type="STRING" id="1089305.SAMN05444148_0277"/>
<dbReference type="Proteomes" id="UP000184522">
    <property type="component" value="Unassembled WGS sequence"/>
</dbReference>
<sequence length="42" mass="5021">MGLGCILNMIDKKIEITKYYRLGIYNHCNRLDIMGTHRFNFN</sequence>
<proteinExistence type="predicted"/>
<accession>A0A1M5KB37</accession>
<organism evidence="1 2">
    <name type="scientific">Winogradskyella jejuensis</name>
    <dbReference type="NCBI Taxonomy" id="1089305"/>
    <lineage>
        <taxon>Bacteria</taxon>
        <taxon>Pseudomonadati</taxon>
        <taxon>Bacteroidota</taxon>
        <taxon>Flavobacteriia</taxon>
        <taxon>Flavobacteriales</taxon>
        <taxon>Flavobacteriaceae</taxon>
        <taxon>Winogradskyella</taxon>
    </lineage>
</organism>
<evidence type="ECO:0000313" key="2">
    <source>
        <dbReference type="Proteomes" id="UP000184522"/>
    </source>
</evidence>
<dbReference type="EMBL" id="FQWS01000001">
    <property type="protein sequence ID" value="SHG49860.1"/>
    <property type="molecule type" value="Genomic_DNA"/>
</dbReference>
<evidence type="ECO:0000313" key="1">
    <source>
        <dbReference type="EMBL" id="SHG49860.1"/>
    </source>
</evidence>
<reference evidence="2" key="1">
    <citation type="submission" date="2016-11" db="EMBL/GenBank/DDBJ databases">
        <authorList>
            <person name="Varghese N."/>
            <person name="Submissions S."/>
        </authorList>
    </citation>
    <scope>NUCLEOTIDE SEQUENCE [LARGE SCALE GENOMIC DNA]</scope>
    <source>
        <strain evidence="2">DSM 25330</strain>
    </source>
</reference>
<dbReference type="AlphaFoldDB" id="A0A1M5KB37"/>
<protein>
    <submittedName>
        <fullName evidence="1">Uncharacterized protein</fullName>
    </submittedName>
</protein>